<dbReference type="PANTHER" id="PTHR43016:SF13">
    <property type="entry name" value="PRESEQUENCE PROTEASE, MITOCHONDRIAL"/>
    <property type="match status" value="1"/>
</dbReference>
<dbReference type="InterPro" id="IPR013578">
    <property type="entry name" value="Peptidase_M16C_assoc"/>
</dbReference>
<name>A0A1M6PAD8_9CLOT</name>
<dbReference type="SMART" id="SM01264">
    <property type="entry name" value="M16C_associated"/>
    <property type="match status" value="1"/>
</dbReference>
<organism evidence="3 4">
    <name type="scientific">Hathewaya proteolytica DSM 3090</name>
    <dbReference type="NCBI Taxonomy" id="1121331"/>
    <lineage>
        <taxon>Bacteria</taxon>
        <taxon>Bacillati</taxon>
        <taxon>Bacillota</taxon>
        <taxon>Clostridia</taxon>
        <taxon>Eubacteriales</taxon>
        <taxon>Clostridiaceae</taxon>
        <taxon>Hathewaya</taxon>
    </lineage>
</organism>
<dbReference type="PANTHER" id="PTHR43016">
    <property type="entry name" value="PRESEQUENCE PROTEASE"/>
    <property type="match status" value="1"/>
</dbReference>
<sequence length="976" mass="112016">MYKVGNIYHGFKLLEECRVEEANSTARIFEHITSGAHLLHLENKDDNKVFSVSYKTLSHNNCGITHILEHSVLCGSRDYQIKSVFRDISQSSLKTFLNAITFPDNTTYPIASRNMTDFYNLMDVYLNATLYPNIYTNKEILRQEGWRYDFKENGQDLCYKGIVYSEMNGVYSSISGMMCKEIYASLFPDSPYAYDAGGMPEFIPDLTQEEFEAFHKKYYHPVNSYMYLYGDQDLDKCLKHINEKYLVNFPKTEESAEIPVVPAFTEMHVIEKEYALSADDDDNNKTALALNFVHGYNSDPVNELTLKVIYNMLITSPASPIKKALFENNIGDSFITYDDMYMDPLKQGYISLIVNHTNPDKKDLFKDTIMNTLKDMVKNGIDGDLLDSAINSVEFYLREADPSKTANKGMEYMWRALHSSLYDGNPLNHIAFEEPLAKIKEGAKNGYFEKYIEDNMINNPHCALIVLKPKKGLAEIKAKEIEEKLKKYKESLSKEELQELKERNEKLRQEQVRKLTKEEMDTIPKVPLSDISKKHEKTPQTVIEKNHSTVLFHEQPTNGISYLEFIFDYAHLDSQLVPYAGLLRDCLCQVDTAKDNYSSLTTKIFKYTGNISTSTITVADKNNDDIVHPKLVISSKVLNSNINTLFDLINDIIYTSDFTNKERIKSILKEKKALLYSEICGSADLIGFIHSMGNISLRYRYDDMVEYIRYYDFIKSLEENFDDKADEIISSLQKVYKEIIGRNNLILSFTGEKTIFQESEKAIDAFLEKLPLEDKKPNLLKMDKTPVNEGIMIPSNVCYVAKTFNTKALGYNFTGYMRVLKNILQPQYLMSKVRLQGGAYGCALIFRTDGAMGAASYRDPNLKETVEVFNDCYKFLEDINYTNEELDVFKIGALGLLDFPRDASIKGYFEAINYIAGITEEDEQLVRDQLLNATLEDIKQYAEMFKKGMELNNCCVIGNEKKVAENKDLFHTIRSL</sequence>
<evidence type="ECO:0000256" key="1">
    <source>
        <dbReference type="SAM" id="Coils"/>
    </source>
</evidence>
<dbReference type="SUPFAM" id="SSF63411">
    <property type="entry name" value="LuxS/MPP-like metallohydrolase"/>
    <property type="match status" value="4"/>
</dbReference>
<keyword evidence="4" id="KW-1185">Reference proteome</keyword>
<keyword evidence="1" id="KW-0175">Coiled coil</keyword>
<feature type="coiled-coil region" evidence="1">
    <location>
        <begin position="471"/>
        <end position="517"/>
    </location>
</feature>
<gene>
    <name evidence="3" type="ORF">SAMN02745248_01654</name>
</gene>
<dbReference type="GO" id="GO:0046872">
    <property type="term" value="F:metal ion binding"/>
    <property type="evidence" value="ECO:0007669"/>
    <property type="project" value="InterPro"/>
</dbReference>
<dbReference type="OrthoDB" id="9762027at2"/>
<dbReference type="EMBL" id="FRAD01000012">
    <property type="protein sequence ID" value="SHK04888.1"/>
    <property type="molecule type" value="Genomic_DNA"/>
</dbReference>
<dbReference type="InterPro" id="IPR055130">
    <property type="entry name" value="PreP_C"/>
</dbReference>
<proteinExistence type="predicted"/>
<evidence type="ECO:0000259" key="2">
    <source>
        <dbReference type="SMART" id="SM01264"/>
    </source>
</evidence>
<dbReference type="GO" id="GO:0016485">
    <property type="term" value="P:protein processing"/>
    <property type="evidence" value="ECO:0007669"/>
    <property type="project" value="TreeGrafter"/>
</dbReference>
<protein>
    <recommendedName>
        <fullName evidence="2">Peptidase M16C associated domain-containing protein</fullName>
    </recommendedName>
</protein>
<evidence type="ECO:0000313" key="4">
    <source>
        <dbReference type="Proteomes" id="UP000183952"/>
    </source>
</evidence>
<dbReference type="InterPro" id="IPR007863">
    <property type="entry name" value="Peptidase_M16_C"/>
</dbReference>
<dbReference type="Pfam" id="PF05193">
    <property type="entry name" value="Peptidase_M16_C"/>
    <property type="match status" value="1"/>
</dbReference>
<evidence type="ECO:0000313" key="3">
    <source>
        <dbReference type="EMBL" id="SHK04888.1"/>
    </source>
</evidence>
<dbReference type="Gene3D" id="3.30.830.10">
    <property type="entry name" value="Metalloenzyme, LuxS/M16 peptidase-like"/>
    <property type="match status" value="4"/>
</dbReference>
<dbReference type="RefSeq" id="WP_072903621.1">
    <property type="nucleotide sequence ID" value="NZ_FRAD01000012.1"/>
</dbReference>
<dbReference type="InterPro" id="IPR011249">
    <property type="entry name" value="Metalloenz_LuxS/M16"/>
</dbReference>
<dbReference type="AlphaFoldDB" id="A0A1M6PAD8"/>
<feature type="domain" description="Peptidase M16C associated" evidence="2">
    <location>
        <begin position="467"/>
        <end position="717"/>
    </location>
</feature>
<dbReference type="Pfam" id="PF22516">
    <property type="entry name" value="PreP_C"/>
    <property type="match status" value="1"/>
</dbReference>
<dbReference type="Proteomes" id="UP000183952">
    <property type="component" value="Unassembled WGS sequence"/>
</dbReference>
<accession>A0A1M6PAD8</accession>
<dbReference type="GO" id="GO:0004222">
    <property type="term" value="F:metalloendopeptidase activity"/>
    <property type="evidence" value="ECO:0007669"/>
    <property type="project" value="TreeGrafter"/>
</dbReference>
<reference evidence="3 4" key="1">
    <citation type="submission" date="2016-11" db="EMBL/GenBank/DDBJ databases">
        <authorList>
            <person name="Jaros S."/>
            <person name="Januszkiewicz K."/>
            <person name="Wedrychowicz H."/>
        </authorList>
    </citation>
    <scope>NUCLEOTIDE SEQUENCE [LARGE SCALE GENOMIC DNA]</scope>
    <source>
        <strain evidence="3 4">DSM 3090</strain>
    </source>
</reference>
<dbReference type="CDD" id="cd22249">
    <property type="entry name" value="UDM1_RNF168_RNF169-like"/>
    <property type="match status" value="1"/>
</dbReference>
<dbReference type="Pfam" id="PF08367">
    <property type="entry name" value="M16C_assoc"/>
    <property type="match status" value="1"/>
</dbReference>